<dbReference type="PANTHER" id="PTHR34216">
    <property type="match status" value="1"/>
</dbReference>
<reference evidence="4 5" key="1">
    <citation type="submission" date="2018-08" db="EMBL/GenBank/DDBJ databases">
        <title>A genome reference for cultivated species of the human gut microbiota.</title>
        <authorList>
            <person name="Zou Y."/>
            <person name="Xue W."/>
            <person name="Luo G."/>
        </authorList>
    </citation>
    <scope>NUCLEOTIDE SEQUENCE [LARGE SCALE GENOMIC DNA]</scope>
    <source>
        <strain evidence="4 5">AM29-12AC</strain>
    </source>
</reference>
<dbReference type="GO" id="GO:0005975">
    <property type="term" value="P:carbohydrate metabolic process"/>
    <property type="evidence" value="ECO:0007669"/>
    <property type="project" value="InterPro"/>
</dbReference>
<dbReference type="InterPro" id="IPR002509">
    <property type="entry name" value="NODB_dom"/>
</dbReference>
<organism evidence="4 5">
    <name type="scientific">Bacteroides uniformis</name>
    <dbReference type="NCBI Taxonomy" id="820"/>
    <lineage>
        <taxon>Bacteria</taxon>
        <taxon>Pseudomonadati</taxon>
        <taxon>Bacteroidota</taxon>
        <taxon>Bacteroidia</taxon>
        <taxon>Bacteroidales</taxon>
        <taxon>Bacteroidaceae</taxon>
        <taxon>Bacteroides</taxon>
    </lineage>
</organism>
<evidence type="ECO:0000259" key="3">
    <source>
        <dbReference type="PROSITE" id="PS51677"/>
    </source>
</evidence>
<sequence length="262" mass="30206">MRNNHLYRVVNVLFSIIMDIKELVRTGMFSVGCLMCHTKKSRVVYYHDVHVGDSWTTMSTPFELFKLHISAIRKSGFEIVRDINNPKGEIQIAFDDGFRGLLDCVDWLVSQKIYPTIFIPISLIGKEGYLSESEILELHNAGFNIQSHGIRHKNMSAMPVDELLDDLYASKAYLENFLDKQIDSICYPQGYYSDRVISESQNAGYKKLYISVPGVYDMDVALKHRALFQTMSPLQVRLALYGGMDILSSHYKKMHYNTIYKY</sequence>
<evidence type="ECO:0000313" key="4">
    <source>
        <dbReference type="EMBL" id="RHE25897.1"/>
    </source>
</evidence>
<dbReference type="Pfam" id="PF01522">
    <property type="entry name" value="Polysacc_deac_1"/>
    <property type="match status" value="1"/>
</dbReference>
<dbReference type="PANTHER" id="PTHR34216:SF3">
    <property type="entry name" value="POLY-BETA-1,6-N-ACETYL-D-GLUCOSAMINE N-DEACETYLASE"/>
    <property type="match status" value="1"/>
</dbReference>
<dbReference type="InterPro" id="IPR051398">
    <property type="entry name" value="Polysacch_Deacetylase"/>
</dbReference>
<keyword evidence="2" id="KW-0732">Signal</keyword>
<feature type="domain" description="NodB homology" evidence="3">
    <location>
        <begin position="88"/>
        <end position="262"/>
    </location>
</feature>
<evidence type="ECO:0000256" key="2">
    <source>
        <dbReference type="ARBA" id="ARBA00022729"/>
    </source>
</evidence>
<comment type="subcellular location">
    <subcellularLocation>
        <location evidence="1">Secreted</location>
    </subcellularLocation>
</comment>
<dbReference type="EMBL" id="QSJZ01000001">
    <property type="protein sequence ID" value="RHE25897.1"/>
    <property type="molecule type" value="Genomic_DNA"/>
</dbReference>
<dbReference type="CDD" id="cd10918">
    <property type="entry name" value="CE4_NodB_like_5s_6s"/>
    <property type="match status" value="1"/>
</dbReference>
<dbReference type="Gene3D" id="3.20.20.370">
    <property type="entry name" value="Glycoside hydrolase/deacetylase"/>
    <property type="match status" value="1"/>
</dbReference>
<dbReference type="AlphaFoldDB" id="A0A414IND1"/>
<dbReference type="InterPro" id="IPR011330">
    <property type="entry name" value="Glyco_hydro/deAcase_b/a-brl"/>
</dbReference>
<gene>
    <name evidence="4" type="ORF">DW758_02205</name>
</gene>
<accession>A0A414IND1</accession>
<comment type="caution">
    <text evidence="4">The sequence shown here is derived from an EMBL/GenBank/DDBJ whole genome shotgun (WGS) entry which is preliminary data.</text>
</comment>
<dbReference type="SUPFAM" id="SSF88713">
    <property type="entry name" value="Glycoside hydrolase/deacetylase"/>
    <property type="match status" value="1"/>
</dbReference>
<proteinExistence type="predicted"/>
<protein>
    <submittedName>
        <fullName evidence="4">Polysaccharide deacetylase family protein</fullName>
    </submittedName>
</protein>
<dbReference type="PROSITE" id="PS51677">
    <property type="entry name" value="NODB"/>
    <property type="match status" value="1"/>
</dbReference>
<dbReference type="GO" id="GO:0005576">
    <property type="term" value="C:extracellular region"/>
    <property type="evidence" value="ECO:0007669"/>
    <property type="project" value="UniProtKB-SubCell"/>
</dbReference>
<dbReference type="Proteomes" id="UP000283601">
    <property type="component" value="Unassembled WGS sequence"/>
</dbReference>
<evidence type="ECO:0000256" key="1">
    <source>
        <dbReference type="ARBA" id="ARBA00004613"/>
    </source>
</evidence>
<name>A0A414IND1_BACUN</name>
<dbReference type="GO" id="GO:0016810">
    <property type="term" value="F:hydrolase activity, acting on carbon-nitrogen (but not peptide) bonds"/>
    <property type="evidence" value="ECO:0007669"/>
    <property type="project" value="InterPro"/>
</dbReference>
<evidence type="ECO:0000313" key="5">
    <source>
        <dbReference type="Proteomes" id="UP000283601"/>
    </source>
</evidence>